<proteinExistence type="predicted"/>
<gene>
    <name evidence="2" type="ORF">BDY17DRAFT_299451</name>
</gene>
<accession>A0A6A6PR40</accession>
<feature type="region of interest" description="Disordered" evidence="1">
    <location>
        <begin position="99"/>
        <end position="124"/>
    </location>
</feature>
<dbReference type="AlphaFoldDB" id="A0A6A6PR40"/>
<dbReference type="Proteomes" id="UP000799767">
    <property type="component" value="Unassembled WGS sequence"/>
</dbReference>
<keyword evidence="3" id="KW-1185">Reference proteome</keyword>
<evidence type="ECO:0000313" key="3">
    <source>
        <dbReference type="Proteomes" id="UP000799767"/>
    </source>
</evidence>
<sequence>MESHSLEPGLDSRWMRALAPHLPLLLLAQGRPAAEICTATAASSLVSETCEKLSMVRLWIPANQRATHPSTASRMPSMALPYPQTRHLIAMCLPQGTAPPFRGSKKKPPRSSPPPRSPSSLALLPFVIPNPPNPSAHPHPFPLSNTKAPCLACVRLPRLPKSPGLLPERICPYF</sequence>
<evidence type="ECO:0000313" key="2">
    <source>
        <dbReference type="EMBL" id="KAF2481677.1"/>
    </source>
</evidence>
<name>A0A6A6PR40_9PEZI</name>
<dbReference type="RefSeq" id="XP_033588247.1">
    <property type="nucleotide sequence ID" value="XM_033733912.1"/>
</dbReference>
<protein>
    <submittedName>
        <fullName evidence="2">Uncharacterized protein</fullName>
    </submittedName>
</protein>
<evidence type="ECO:0000256" key="1">
    <source>
        <dbReference type="SAM" id="MobiDB-lite"/>
    </source>
</evidence>
<organism evidence="2 3">
    <name type="scientific">Neohortaea acidophila</name>
    <dbReference type="NCBI Taxonomy" id="245834"/>
    <lineage>
        <taxon>Eukaryota</taxon>
        <taxon>Fungi</taxon>
        <taxon>Dikarya</taxon>
        <taxon>Ascomycota</taxon>
        <taxon>Pezizomycotina</taxon>
        <taxon>Dothideomycetes</taxon>
        <taxon>Dothideomycetidae</taxon>
        <taxon>Mycosphaerellales</taxon>
        <taxon>Teratosphaeriaceae</taxon>
        <taxon>Neohortaea</taxon>
    </lineage>
</organism>
<dbReference type="GeneID" id="54474914"/>
<reference evidence="2" key="1">
    <citation type="journal article" date="2020" name="Stud. Mycol.">
        <title>101 Dothideomycetes genomes: a test case for predicting lifestyles and emergence of pathogens.</title>
        <authorList>
            <person name="Haridas S."/>
            <person name="Albert R."/>
            <person name="Binder M."/>
            <person name="Bloem J."/>
            <person name="Labutti K."/>
            <person name="Salamov A."/>
            <person name="Andreopoulos B."/>
            <person name="Baker S."/>
            <person name="Barry K."/>
            <person name="Bills G."/>
            <person name="Bluhm B."/>
            <person name="Cannon C."/>
            <person name="Castanera R."/>
            <person name="Culley D."/>
            <person name="Daum C."/>
            <person name="Ezra D."/>
            <person name="Gonzalez J."/>
            <person name="Henrissat B."/>
            <person name="Kuo A."/>
            <person name="Liang C."/>
            <person name="Lipzen A."/>
            <person name="Lutzoni F."/>
            <person name="Magnuson J."/>
            <person name="Mondo S."/>
            <person name="Nolan M."/>
            <person name="Ohm R."/>
            <person name="Pangilinan J."/>
            <person name="Park H.-J."/>
            <person name="Ramirez L."/>
            <person name="Alfaro M."/>
            <person name="Sun H."/>
            <person name="Tritt A."/>
            <person name="Yoshinaga Y."/>
            <person name="Zwiers L.-H."/>
            <person name="Turgeon B."/>
            <person name="Goodwin S."/>
            <person name="Spatafora J."/>
            <person name="Crous P."/>
            <person name="Grigoriev I."/>
        </authorList>
    </citation>
    <scope>NUCLEOTIDE SEQUENCE</scope>
    <source>
        <strain evidence="2">CBS 113389</strain>
    </source>
</reference>
<dbReference type="EMBL" id="MU001637">
    <property type="protein sequence ID" value="KAF2481677.1"/>
    <property type="molecule type" value="Genomic_DNA"/>
</dbReference>